<dbReference type="Proteomes" id="UP001432322">
    <property type="component" value="Unassembled WGS sequence"/>
</dbReference>
<evidence type="ECO:0008006" key="5">
    <source>
        <dbReference type="Google" id="ProtNLM"/>
    </source>
</evidence>
<dbReference type="CDD" id="cd00037">
    <property type="entry name" value="CLECT"/>
    <property type="match status" value="1"/>
</dbReference>
<dbReference type="Pfam" id="PF00059">
    <property type="entry name" value="Lectin_C"/>
    <property type="match status" value="1"/>
</dbReference>
<accession>A0AAV5UXC3</accession>
<dbReference type="EMBL" id="BTSY01000001">
    <property type="protein sequence ID" value="GMT11166.1"/>
    <property type="molecule type" value="Genomic_DNA"/>
</dbReference>
<feature type="non-terminal residue" evidence="3">
    <location>
        <position position="1"/>
    </location>
</feature>
<dbReference type="InterPro" id="IPR001304">
    <property type="entry name" value="C-type_lectin-like"/>
</dbReference>
<dbReference type="PANTHER" id="PTHR31024:SF3">
    <property type="entry name" value="C-TYPE LECTIN-RELATED"/>
    <property type="match status" value="1"/>
</dbReference>
<dbReference type="PROSITE" id="PS50041">
    <property type="entry name" value="C_TYPE_LECTIN_2"/>
    <property type="match status" value="1"/>
</dbReference>
<keyword evidence="4" id="KW-1185">Reference proteome</keyword>
<evidence type="ECO:0000259" key="2">
    <source>
        <dbReference type="PROSITE" id="PS50234"/>
    </source>
</evidence>
<dbReference type="CDD" id="cd00198">
    <property type="entry name" value="vWFA"/>
    <property type="match status" value="1"/>
</dbReference>
<proteinExistence type="predicted"/>
<protein>
    <recommendedName>
        <fullName evidence="5">C-type lectin</fullName>
    </recommendedName>
</protein>
<dbReference type="InterPro" id="IPR036465">
    <property type="entry name" value="vWFA_dom_sf"/>
</dbReference>
<dbReference type="SUPFAM" id="SSF56436">
    <property type="entry name" value="C-type lectin-like"/>
    <property type="match status" value="1"/>
</dbReference>
<comment type="caution">
    <text evidence="3">The sequence shown here is derived from an EMBL/GenBank/DDBJ whole genome shotgun (WGS) entry which is preliminary data.</text>
</comment>
<dbReference type="Gene3D" id="3.40.50.410">
    <property type="entry name" value="von Willebrand factor, type A domain"/>
    <property type="match status" value="1"/>
</dbReference>
<evidence type="ECO:0000259" key="1">
    <source>
        <dbReference type="PROSITE" id="PS50041"/>
    </source>
</evidence>
<sequence length="678" mass="74678">LLLLCAVGSDAFTYTCNEVKELIRKNTTIYAGNACIALDEFIPTDSGFTTEVYFLDGTGRGRYSFAQVSTLGCIPSSLNSWKIVTEREDEGEGIDCSYEFTVLFSSMETHLITAKGDSMHHRSYQAYNMTVVNPRGGILIDFSCNNTQQPLHFYTGLGNGASEQMYYYGSSKCDERLTVFAWDTAITINTPDNGYILITYWGTGGYLSLGSVSYDVLLMGSGRSSNIVQHGDEDKFIWLSPSLSDDLKFHVDGFADMDSKLGNSLVFTAKCKENNCTETTAPITDRDIHMVLEADFLAVNYNTKVADDQWKDDDLFFMRIASTPLDAPEVTVAPPVKANTDYSCNCDLVNGKADFSSDLWLDIVFLIDVSHAMGAEKINKATAVVDSIVASLTLDTQSPRFSRVGLVAVSNKAEVIDDFSSPFKTPTNLQPTTADGADIRSGFVSALSIFAKSSHRSARQLIYIIAASDSSPLTIEHATDFKNKGGIIAVTEVDSTASEPLLRDLASPGYYNINFNDNTNTDLQLLCDANCFCSSGFTAFYKDQYSRVTGDRGCYQIQSTTDAYELARDACQDGGSLLTTVHDEDKQNFLISFLSSKYGPKKPFWIGYEYNGHDWEWIDDSTSPYSKWGSGQPDVKDGRCAFSLQTTGFNSAWFAGDCSTDKYFICERAPCTVNNVCK</sequence>
<dbReference type="PANTHER" id="PTHR31024">
    <property type="entry name" value="C-TYPE LECTIN"/>
    <property type="match status" value="1"/>
</dbReference>
<dbReference type="SMART" id="SM00034">
    <property type="entry name" value="CLECT"/>
    <property type="match status" value="1"/>
</dbReference>
<dbReference type="InterPro" id="IPR016187">
    <property type="entry name" value="CTDL_fold"/>
</dbReference>
<feature type="domain" description="VWFA" evidence="2">
    <location>
        <begin position="362"/>
        <end position="429"/>
    </location>
</feature>
<dbReference type="InterPro" id="IPR002035">
    <property type="entry name" value="VWF_A"/>
</dbReference>
<evidence type="ECO:0000313" key="3">
    <source>
        <dbReference type="EMBL" id="GMT11166.1"/>
    </source>
</evidence>
<dbReference type="AlphaFoldDB" id="A0AAV5UXC3"/>
<dbReference type="InterPro" id="IPR016186">
    <property type="entry name" value="C-type_lectin-like/link_sf"/>
</dbReference>
<gene>
    <name evidence="3" type="ORF">PFISCL1PPCAC_2463</name>
</gene>
<organism evidence="3 4">
    <name type="scientific">Pristionchus fissidentatus</name>
    <dbReference type="NCBI Taxonomy" id="1538716"/>
    <lineage>
        <taxon>Eukaryota</taxon>
        <taxon>Metazoa</taxon>
        <taxon>Ecdysozoa</taxon>
        <taxon>Nematoda</taxon>
        <taxon>Chromadorea</taxon>
        <taxon>Rhabditida</taxon>
        <taxon>Rhabditina</taxon>
        <taxon>Diplogasteromorpha</taxon>
        <taxon>Diplogasteroidea</taxon>
        <taxon>Neodiplogasteridae</taxon>
        <taxon>Pristionchus</taxon>
    </lineage>
</organism>
<name>A0AAV5UXC3_9BILA</name>
<dbReference type="PROSITE" id="PS50234">
    <property type="entry name" value="VWFA"/>
    <property type="match status" value="1"/>
</dbReference>
<feature type="domain" description="C-type lectin" evidence="1">
    <location>
        <begin position="554"/>
        <end position="667"/>
    </location>
</feature>
<dbReference type="Pfam" id="PF00092">
    <property type="entry name" value="VWA"/>
    <property type="match status" value="1"/>
</dbReference>
<reference evidence="3" key="1">
    <citation type="submission" date="2023-10" db="EMBL/GenBank/DDBJ databases">
        <title>Genome assembly of Pristionchus species.</title>
        <authorList>
            <person name="Yoshida K."/>
            <person name="Sommer R.J."/>
        </authorList>
    </citation>
    <scope>NUCLEOTIDE SEQUENCE</scope>
    <source>
        <strain evidence="3">RS5133</strain>
    </source>
</reference>
<dbReference type="Gene3D" id="3.10.100.10">
    <property type="entry name" value="Mannose-Binding Protein A, subunit A"/>
    <property type="match status" value="1"/>
</dbReference>
<dbReference type="SUPFAM" id="SSF53300">
    <property type="entry name" value="vWA-like"/>
    <property type="match status" value="1"/>
</dbReference>
<evidence type="ECO:0000313" key="4">
    <source>
        <dbReference type="Proteomes" id="UP001432322"/>
    </source>
</evidence>
<dbReference type="SMART" id="SM00327">
    <property type="entry name" value="VWA"/>
    <property type="match status" value="1"/>
</dbReference>